<evidence type="ECO:0000313" key="1">
    <source>
        <dbReference type="EMBL" id="EDQ05053.1"/>
    </source>
</evidence>
<reference evidence="1 2" key="1">
    <citation type="submission" date="2007-11" db="EMBL/GenBank/DDBJ databases">
        <authorList>
            <person name="Wagner-Dobler I."/>
            <person name="Ferriera S."/>
            <person name="Johnson J."/>
            <person name="Kravitz S."/>
            <person name="Beeson K."/>
            <person name="Sutton G."/>
            <person name="Rogers Y.-H."/>
            <person name="Friedman R."/>
            <person name="Frazier M."/>
            <person name="Venter J.C."/>
        </authorList>
    </citation>
    <scope>NUCLEOTIDE SEQUENCE [LARGE SCALE GENOMIC DNA]</scope>
    <source>
        <strain evidence="1 2">HEL-45</strain>
    </source>
</reference>
<evidence type="ECO:0008006" key="3">
    <source>
        <dbReference type="Google" id="ProtNLM"/>
    </source>
</evidence>
<dbReference type="EMBL" id="ABID01000002">
    <property type="protein sequence ID" value="EDQ05053.1"/>
    <property type="molecule type" value="Genomic_DNA"/>
</dbReference>
<keyword evidence="2" id="KW-1185">Reference proteome</keyword>
<organism evidence="1 2">
    <name type="scientific">Sulfitobacter indolifex HEL-45</name>
    <dbReference type="NCBI Taxonomy" id="391624"/>
    <lineage>
        <taxon>Bacteria</taxon>
        <taxon>Pseudomonadati</taxon>
        <taxon>Pseudomonadota</taxon>
        <taxon>Alphaproteobacteria</taxon>
        <taxon>Rhodobacterales</taxon>
        <taxon>Roseobacteraceae</taxon>
        <taxon>Sulfitobacter</taxon>
    </lineage>
</organism>
<evidence type="ECO:0000313" key="2">
    <source>
        <dbReference type="Proteomes" id="UP000003257"/>
    </source>
</evidence>
<name>A0ABP2D9Y6_9RHOB</name>
<sequence>MIKISLYELLAKEISMRTRFFFSFLAFWICSTSVGLADSHNFSRHWHTHLWVWEHSDVEVNVYHLPNGTIRGIGRFSNGLQTIDRKYALGIFVETAAGEVWHMIINERVPPSGAGGTQVKWKSDEMLISGEVLNVYAEAKILNKQSGTFGLTVKCKYGEQETKCKWPKPFYEKEKGNLLAKYAAATEKGKVDICAGFEPRAWNTVYTGNWTECDSATGVISEQSKSLERPIPKCPACAIE</sequence>
<gene>
    <name evidence="1" type="ORF">OIHEL45_09938</name>
</gene>
<proteinExistence type="predicted"/>
<comment type="caution">
    <text evidence="1">The sequence shown here is derived from an EMBL/GenBank/DDBJ whole genome shotgun (WGS) entry which is preliminary data.</text>
</comment>
<dbReference type="Proteomes" id="UP000003257">
    <property type="component" value="Unassembled WGS sequence"/>
</dbReference>
<dbReference type="RefSeq" id="WP_007119191.1">
    <property type="nucleotide sequence ID" value="NZ_ABID01000002.1"/>
</dbReference>
<accession>A0ABP2D9Y6</accession>
<protein>
    <recommendedName>
        <fullName evidence="3">Lipoprotein</fullName>
    </recommendedName>
</protein>